<reference evidence="2" key="1">
    <citation type="submission" date="2017-11" db="EMBL/GenBank/DDBJ databases">
        <title>The complete genome sequence of Sphingopyxis pomeranensis sp. nov. strain WS5A3p.</title>
        <authorList>
            <person name="Kaminski M.A."/>
        </authorList>
    </citation>
    <scope>NUCLEOTIDE SEQUENCE [LARGE SCALE GENOMIC DNA]</scope>
    <source>
        <strain evidence="2">WS5A3p</strain>
    </source>
</reference>
<evidence type="ECO:0000313" key="1">
    <source>
        <dbReference type="EMBL" id="PQM26329.1"/>
    </source>
</evidence>
<proteinExistence type="predicted"/>
<accession>A0A2S8B239</accession>
<name>A0A2S8B239_9SPHN</name>
<dbReference type="Proteomes" id="UP000238954">
    <property type="component" value="Chromosome"/>
</dbReference>
<keyword evidence="2" id="KW-1185">Reference proteome</keyword>
<gene>
    <name evidence="1" type="ORF">CVO77_14815</name>
</gene>
<protein>
    <submittedName>
        <fullName evidence="1">Uncharacterized protein</fullName>
    </submittedName>
</protein>
<evidence type="ECO:0000313" key="2">
    <source>
        <dbReference type="Proteomes" id="UP000238954"/>
    </source>
</evidence>
<sequence length="74" mass="8051">MVPIAYKSFGLNFPCSADVFAGREAPQCLQKAHLKRGKIDALDGEVTPFDRFTGRLGTVFLQENVTWSAFGSAA</sequence>
<organism evidence="1 2">
    <name type="scientific">Sphingopyxis lindanitolerans</name>
    <dbReference type="NCBI Taxonomy" id="2054227"/>
    <lineage>
        <taxon>Bacteria</taxon>
        <taxon>Pseudomonadati</taxon>
        <taxon>Pseudomonadota</taxon>
        <taxon>Alphaproteobacteria</taxon>
        <taxon>Sphingomonadales</taxon>
        <taxon>Sphingomonadaceae</taxon>
        <taxon>Sphingopyxis</taxon>
    </lineage>
</organism>
<dbReference type="EMBL" id="PHFW01000003">
    <property type="protein sequence ID" value="PQM26329.1"/>
    <property type="molecule type" value="Genomic_DNA"/>
</dbReference>
<dbReference type="AlphaFoldDB" id="A0A2S8B239"/>
<comment type="caution">
    <text evidence="1">The sequence shown here is derived from an EMBL/GenBank/DDBJ whole genome shotgun (WGS) entry which is preliminary data.</text>
</comment>